<dbReference type="InterPro" id="IPR004045">
    <property type="entry name" value="Glutathione_S-Trfase_N"/>
</dbReference>
<dbReference type="SUPFAM" id="SSF52833">
    <property type="entry name" value="Thioredoxin-like"/>
    <property type="match status" value="1"/>
</dbReference>
<dbReference type="PANTHER" id="PTHR42673">
    <property type="entry name" value="MALEYLACETOACETATE ISOMERASE"/>
    <property type="match status" value="1"/>
</dbReference>
<dbReference type="Gene3D" id="3.40.30.10">
    <property type="entry name" value="Glutaredoxin"/>
    <property type="match status" value="1"/>
</dbReference>
<keyword evidence="4" id="KW-0808">Transferase</keyword>
<dbReference type="NCBIfam" id="TIGR01262">
    <property type="entry name" value="maiA"/>
    <property type="match status" value="1"/>
</dbReference>
<dbReference type="InterPro" id="IPR010987">
    <property type="entry name" value="Glutathione-S-Trfase_C-like"/>
</dbReference>
<dbReference type="InterPro" id="IPR036249">
    <property type="entry name" value="Thioredoxin-like_sf"/>
</dbReference>
<dbReference type="SFLD" id="SFLDS00019">
    <property type="entry name" value="Glutathione_Transferase_(cytos"/>
    <property type="match status" value="1"/>
</dbReference>
<protein>
    <submittedName>
        <fullName evidence="4">Glutathione S-transferase</fullName>
    </submittedName>
</protein>
<evidence type="ECO:0000313" key="5">
    <source>
        <dbReference type="Proteomes" id="UP000271241"/>
    </source>
</evidence>
<dbReference type="GO" id="GO:0016034">
    <property type="term" value="F:maleylacetoacetate isomerase activity"/>
    <property type="evidence" value="ECO:0007669"/>
    <property type="project" value="TreeGrafter"/>
</dbReference>
<feature type="domain" description="GST C-terminal" evidence="3">
    <location>
        <begin position="47"/>
        <end position="167"/>
    </location>
</feature>
<feature type="domain" description="GST N-terminal" evidence="2">
    <location>
        <begin position="1"/>
        <end position="42"/>
    </location>
</feature>
<dbReference type="FunFam" id="1.20.1050.10:FF:000010">
    <property type="entry name" value="Maleylacetoacetate isomerase isoform 1"/>
    <property type="match status" value="1"/>
</dbReference>
<dbReference type="EMBL" id="KZ992636">
    <property type="protein sequence ID" value="RKP08106.1"/>
    <property type="molecule type" value="Genomic_DNA"/>
</dbReference>
<dbReference type="PANTHER" id="PTHR42673:SF4">
    <property type="entry name" value="MALEYLACETOACETATE ISOMERASE"/>
    <property type="match status" value="1"/>
</dbReference>
<dbReference type="AlphaFoldDB" id="A0A4P9XQ15"/>
<evidence type="ECO:0000256" key="1">
    <source>
        <dbReference type="ARBA" id="ARBA00010007"/>
    </source>
</evidence>
<dbReference type="CDD" id="cd03191">
    <property type="entry name" value="GST_C_Zeta"/>
    <property type="match status" value="1"/>
</dbReference>
<keyword evidence="5" id="KW-1185">Reference proteome</keyword>
<dbReference type="Gene3D" id="1.20.1050.10">
    <property type="match status" value="1"/>
</dbReference>
<dbReference type="OrthoDB" id="202840at2759"/>
<comment type="similarity">
    <text evidence="1">Belongs to the GST superfamily. Zeta family.</text>
</comment>
<reference evidence="5" key="1">
    <citation type="journal article" date="2018" name="Nat. Microbiol.">
        <title>Leveraging single-cell genomics to expand the fungal tree of life.</title>
        <authorList>
            <person name="Ahrendt S.R."/>
            <person name="Quandt C.A."/>
            <person name="Ciobanu D."/>
            <person name="Clum A."/>
            <person name="Salamov A."/>
            <person name="Andreopoulos B."/>
            <person name="Cheng J.F."/>
            <person name="Woyke T."/>
            <person name="Pelin A."/>
            <person name="Henrissat B."/>
            <person name="Reynolds N.K."/>
            <person name="Benny G.L."/>
            <person name="Smith M.E."/>
            <person name="James T.Y."/>
            <person name="Grigoriev I.V."/>
        </authorList>
    </citation>
    <scope>NUCLEOTIDE SEQUENCE [LARGE SCALE GENOMIC DNA]</scope>
    <source>
        <strain evidence="5">RSA 1356</strain>
    </source>
</reference>
<sequence>MSDEYRAVNPNQLMPTLIIDGHTLTQSSAILEYLEEARPQTPLLPKNPADRAKVRAICAIIGCDIQPVQNLRVLNRVGEEGKNEWGHHWVTIGFTALEKELTKTAGKYCFGDQITMADIYLAPQVYNATRFGVDVSKFPTIARIDSNLAGVDAFCRGHWSRQPDCPEELRAKD</sequence>
<gene>
    <name evidence="4" type="ORF">THASP1DRAFT_30079</name>
</gene>
<dbReference type="STRING" id="78915.A0A4P9XQ15"/>
<dbReference type="InterPro" id="IPR040079">
    <property type="entry name" value="Glutathione_S-Trfase"/>
</dbReference>
<dbReference type="PROSITE" id="PS50405">
    <property type="entry name" value="GST_CTER"/>
    <property type="match status" value="1"/>
</dbReference>
<dbReference type="InterPro" id="IPR034330">
    <property type="entry name" value="GST_Zeta_C"/>
</dbReference>
<proteinExistence type="inferred from homology"/>
<dbReference type="GO" id="GO:0006559">
    <property type="term" value="P:L-phenylalanine catabolic process"/>
    <property type="evidence" value="ECO:0007669"/>
    <property type="project" value="TreeGrafter"/>
</dbReference>
<evidence type="ECO:0000313" key="4">
    <source>
        <dbReference type="EMBL" id="RKP08106.1"/>
    </source>
</evidence>
<dbReference type="Proteomes" id="UP000271241">
    <property type="component" value="Unassembled WGS sequence"/>
</dbReference>
<dbReference type="GO" id="GO:0004364">
    <property type="term" value="F:glutathione transferase activity"/>
    <property type="evidence" value="ECO:0007669"/>
    <property type="project" value="TreeGrafter"/>
</dbReference>
<dbReference type="SFLD" id="SFLDG00358">
    <property type="entry name" value="Main_(cytGST)"/>
    <property type="match status" value="1"/>
</dbReference>
<accession>A0A4P9XQ15</accession>
<dbReference type="GO" id="GO:0006749">
    <property type="term" value="P:glutathione metabolic process"/>
    <property type="evidence" value="ECO:0007669"/>
    <property type="project" value="TreeGrafter"/>
</dbReference>
<dbReference type="Pfam" id="PF13410">
    <property type="entry name" value="GST_C_2"/>
    <property type="match status" value="1"/>
</dbReference>
<dbReference type="InterPro" id="IPR036282">
    <property type="entry name" value="Glutathione-S-Trfase_C_sf"/>
</dbReference>
<evidence type="ECO:0000259" key="2">
    <source>
        <dbReference type="PROSITE" id="PS50404"/>
    </source>
</evidence>
<dbReference type="GO" id="GO:0005737">
    <property type="term" value="C:cytoplasm"/>
    <property type="evidence" value="ECO:0007669"/>
    <property type="project" value="InterPro"/>
</dbReference>
<evidence type="ECO:0000259" key="3">
    <source>
        <dbReference type="PROSITE" id="PS50405"/>
    </source>
</evidence>
<dbReference type="Pfam" id="PF13417">
    <property type="entry name" value="GST_N_3"/>
    <property type="match status" value="1"/>
</dbReference>
<dbReference type="SUPFAM" id="SSF47616">
    <property type="entry name" value="GST C-terminal domain-like"/>
    <property type="match status" value="1"/>
</dbReference>
<dbReference type="InterPro" id="IPR005955">
    <property type="entry name" value="GST_Zeta"/>
</dbReference>
<name>A0A4P9XQ15_9FUNG</name>
<organism evidence="4 5">
    <name type="scientific">Thamnocephalis sphaerospora</name>
    <dbReference type="NCBI Taxonomy" id="78915"/>
    <lineage>
        <taxon>Eukaryota</taxon>
        <taxon>Fungi</taxon>
        <taxon>Fungi incertae sedis</taxon>
        <taxon>Zoopagomycota</taxon>
        <taxon>Zoopagomycotina</taxon>
        <taxon>Zoopagomycetes</taxon>
        <taxon>Zoopagales</taxon>
        <taxon>Sigmoideomycetaceae</taxon>
        <taxon>Thamnocephalis</taxon>
    </lineage>
</organism>
<dbReference type="PROSITE" id="PS50404">
    <property type="entry name" value="GST_NTER"/>
    <property type="match status" value="1"/>
</dbReference>